<evidence type="ECO:0000313" key="3">
    <source>
        <dbReference type="Proteomes" id="UP000215005"/>
    </source>
</evidence>
<dbReference type="EMBL" id="CP022753">
    <property type="protein sequence ID" value="ASU83852.1"/>
    <property type="molecule type" value="Genomic_DNA"/>
</dbReference>
<dbReference type="InterPro" id="IPR043917">
    <property type="entry name" value="DUF5753"/>
</dbReference>
<dbReference type="PROSITE" id="PS50943">
    <property type="entry name" value="HTH_CROC1"/>
    <property type="match status" value="1"/>
</dbReference>
<dbReference type="InterPro" id="IPR001387">
    <property type="entry name" value="Cro/C1-type_HTH"/>
</dbReference>
<dbReference type="Proteomes" id="UP000215005">
    <property type="component" value="Chromosome"/>
</dbReference>
<dbReference type="AlphaFoldDB" id="A0A223S6Y1"/>
<keyword evidence="3" id="KW-1185">Reference proteome</keyword>
<name>A0A223S6Y1_9ACTN</name>
<dbReference type="KEGG" id="ngv:CDO52_14610"/>
<dbReference type="SUPFAM" id="SSF47413">
    <property type="entry name" value="lambda repressor-like DNA-binding domains"/>
    <property type="match status" value="1"/>
</dbReference>
<dbReference type="Pfam" id="PF13560">
    <property type="entry name" value="HTH_31"/>
    <property type="match status" value="1"/>
</dbReference>
<dbReference type="Pfam" id="PF19054">
    <property type="entry name" value="DUF5753"/>
    <property type="match status" value="1"/>
</dbReference>
<dbReference type="InterPro" id="IPR010982">
    <property type="entry name" value="Lambda_DNA-bd_dom_sf"/>
</dbReference>
<evidence type="ECO:0000259" key="1">
    <source>
        <dbReference type="PROSITE" id="PS50943"/>
    </source>
</evidence>
<gene>
    <name evidence="2" type="ORF">CDO52_14610</name>
</gene>
<dbReference type="GO" id="GO:0003677">
    <property type="term" value="F:DNA binding"/>
    <property type="evidence" value="ECO:0007669"/>
    <property type="project" value="InterPro"/>
</dbReference>
<dbReference type="CDD" id="cd00093">
    <property type="entry name" value="HTH_XRE"/>
    <property type="match status" value="1"/>
</dbReference>
<proteinExistence type="predicted"/>
<reference evidence="2 3" key="1">
    <citation type="submission" date="2017-08" db="EMBL/GenBank/DDBJ databases">
        <title>The complete genome sequence of Nocardiopsis gilva YIM 90087.</title>
        <authorList>
            <person name="Yin M."/>
            <person name="Tang S."/>
        </authorList>
    </citation>
    <scope>NUCLEOTIDE SEQUENCE [LARGE SCALE GENOMIC DNA]</scope>
    <source>
        <strain evidence="2 3">YIM 90087</strain>
    </source>
</reference>
<dbReference type="SMART" id="SM00530">
    <property type="entry name" value="HTH_XRE"/>
    <property type="match status" value="1"/>
</dbReference>
<protein>
    <submittedName>
        <fullName evidence="2">XRE family transcriptional regulator</fullName>
    </submittedName>
</protein>
<dbReference type="OrthoDB" id="3419856at2"/>
<dbReference type="Gene3D" id="1.10.260.40">
    <property type="entry name" value="lambda repressor-like DNA-binding domains"/>
    <property type="match status" value="1"/>
</dbReference>
<sequence length="270" mass="30211">MTEKINPTWARFGREIRRLRIQAGLSQAQLAKQVALSPAMIGAIERGTRTPKRDHVDALESVFTTNGALHRRWTDSLNSAEQPDWYRQVVTSEERATEIRTWHPFVMPGLLQTPGYARAIFSHGRPTDSSDQIEKLVKSRCRRLDVLTSNNKPDLWVVIPEDVIRSRVGGIEAMQEQLAHLLNLVESGTIHFQVLPQGVPNHAGLSGAIRLLGFTDKPPLAYCEHSAGGALVDDMDVVRRLSRVFSTVQAWALNPEDTVNLVKETARELV</sequence>
<accession>A0A223S6Y1</accession>
<evidence type="ECO:0000313" key="2">
    <source>
        <dbReference type="EMBL" id="ASU83852.1"/>
    </source>
</evidence>
<feature type="domain" description="HTH cro/C1-type" evidence="1">
    <location>
        <begin position="16"/>
        <end position="70"/>
    </location>
</feature>
<dbReference type="RefSeq" id="WP_033300356.1">
    <property type="nucleotide sequence ID" value="NZ_ANBG01000204.1"/>
</dbReference>
<organism evidence="2 3">
    <name type="scientific">Nocardiopsis gilva YIM 90087</name>
    <dbReference type="NCBI Taxonomy" id="1235441"/>
    <lineage>
        <taxon>Bacteria</taxon>
        <taxon>Bacillati</taxon>
        <taxon>Actinomycetota</taxon>
        <taxon>Actinomycetes</taxon>
        <taxon>Streptosporangiales</taxon>
        <taxon>Nocardiopsidaceae</taxon>
        <taxon>Nocardiopsis</taxon>
    </lineage>
</organism>